<dbReference type="Proteomes" id="UP000544110">
    <property type="component" value="Unassembled WGS sequence"/>
</dbReference>
<dbReference type="RefSeq" id="WP_343048987.1">
    <property type="nucleotide sequence ID" value="NZ_JACCAC010000001.1"/>
</dbReference>
<reference evidence="4 5" key="1">
    <citation type="submission" date="2020-07" db="EMBL/GenBank/DDBJ databases">
        <title>Sequencing the genomes of 1000 actinobacteria strains.</title>
        <authorList>
            <person name="Klenk H.-P."/>
        </authorList>
    </citation>
    <scope>NUCLEOTIDE SEQUENCE [LARGE SCALE GENOMIC DNA]</scope>
    <source>
        <strain evidence="4 5">DSM 24552</strain>
    </source>
</reference>
<gene>
    <name evidence="4" type="ORF">BJ989_000284</name>
</gene>
<protein>
    <submittedName>
        <fullName evidence="4">Flp pilus assembly protein TadG</fullName>
    </submittedName>
</protein>
<dbReference type="EMBL" id="JACCAC010000001">
    <property type="protein sequence ID" value="NYG53980.1"/>
    <property type="molecule type" value="Genomic_DNA"/>
</dbReference>
<feature type="domain" description="TadE-like" evidence="3">
    <location>
        <begin position="43"/>
        <end position="85"/>
    </location>
</feature>
<dbReference type="InterPro" id="IPR049790">
    <property type="entry name" value="Rv3655c/TadE"/>
</dbReference>
<accession>A0A7Y9RPK5</accession>
<name>A0A7Y9RPK5_9ACTN</name>
<feature type="transmembrane region" description="Helical" evidence="2">
    <location>
        <begin position="43"/>
        <end position="68"/>
    </location>
</feature>
<evidence type="ECO:0000313" key="5">
    <source>
        <dbReference type="Proteomes" id="UP000544110"/>
    </source>
</evidence>
<evidence type="ECO:0000256" key="2">
    <source>
        <dbReference type="SAM" id="Phobius"/>
    </source>
</evidence>
<evidence type="ECO:0000256" key="1">
    <source>
        <dbReference type="SAM" id="MobiDB-lite"/>
    </source>
</evidence>
<feature type="compositionally biased region" description="Basic residues" evidence="1">
    <location>
        <begin position="30"/>
        <end position="39"/>
    </location>
</feature>
<comment type="caution">
    <text evidence="4">The sequence shown here is derived from an EMBL/GenBank/DDBJ whole genome shotgun (WGS) entry which is preliminary data.</text>
</comment>
<dbReference type="NCBIfam" id="NF041390">
    <property type="entry name" value="TadE_Rv3655c"/>
    <property type="match status" value="1"/>
</dbReference>
<keyword evidence="2" id="KW-0812">Transmembrane</keyword>
<evidence type="ECO:0000259" key="3">
    <source>
        <dbReference type="Pfam" id="PF07811"/>
    </source>
</evidence>
<keyword evidence="5" id="KW-1185">Reference proteome</keyword>
<evidence type="ECO:0000313" key="4">
    <source>
        <dbReference type="EMBL" id="NYG53980.1"/>
    </source>
</evidence>
<dbReference type="Pfam" id="PF07811">
    <property type="entry name" value="TadE"/>
    <property type="match status" value="1"/>
</dbReference>
<dbReference type="InterPro" id="IPR012495">
    <property type="entry name" value="TadE-like_dom"/>
</dbReference>
<proteinExistence type="predicted"/>
<feature type="region of interest" description="Disordered" evidence="1">
    <location>
        <begin position="1"/>
        <end position="41"/>
    </location>
</feature>
<organism evidence="4 5">
    <name type="scientific">Nocardioides perillae</name>
    <dbReference type="NCBI Taxonomy" id="1119534"/>
    <lineage>
        <taxon>Bacteria</taxon>
        <taxon>Bacillati</taxon>
        <taxon>Actinomycetota</taxon>
        <taxon>Actinomycetes</taxon>
        <taxon>Propionibacteriales</taxon>
        <taxon>Nocardioidaceae</taxon>
        <taxon>Nocardioides</taxon>
    </lineage>
</organism>
<keyword evidence="2" id="KW-1133">Transmembrane helix</keyword>
<keyword evidence="2" id="KW-0472">Membrane</keyword>
<sequence length="157" mass="15703">MTRRHGPVLAGSPGWSRGPAPITSAAGRARPSRRGRAARPQRGAVTAELALGLPLLLSVTVGLVWLLAAGVAQVRAVDAARETARALARGDDRAAAVALGQRVATSGALIRVDVGGGRVRVVATAPVAGPGGVFAVLPTVQVEATAVAVVEDDGGGW</sequence>
<dbReference type="AlphaFoldDB" id="A0A7Y9RPK5"/>